<comment type="caution">
    <text evidence="1">The sequence shown here is derived from an EMBL/GenBank/DDBJ whole genome shotgun (WGS) entry which is preliminary data.</text>
</comment>
<evidence type="ECO:0000313" key="1">
    <source>
        <dbReference type="EMBL" id="CAE6404676.1"/>
    </source>
</evidence>
<proteinExistence type="predicted"/>
<dbReference type="EMBL" id="CAJMWX010000143">
    <property type="protein sequence ID" value="CAE6404676.1"/>
    <property type="molecule type" value="Genomic_DNA"/>
</dbReference>
<name>A0A8H3A4Q7_9AGAM</name>
<organism evidence="1 2">
    <name type="scientific">Rhizoctonia solani</name>
    <dbReference type="NCBI Taxonomy" id="456999"/>
    <lineage>
        <taxon>Eukaryota</taxon>
        <taxon>Fungi</taxon>
        <taxon>Dikarya</taxon>
        <taxon>Basidiomycota</taxon>
        <taxon>Agaricomycotina</taxon>
        <taxon>Agaricomycetes</taxon>
        <taxon>Cantharellales</taxon>
        <taxon>Ceratobasidiaceae</taxon>
        <taxon>Rhizoctonia</taxon>
    </lineage>
</organism>
<sequence>MSPIQAGDVLIIPSSSGPNKLVKCTIQWSQDWGKDYSQDYYMGLVEVKGKGGQKALCFIQHDRYQPSGDYEVTIDHSWQYGQKDASGQGRFAVLQNSGYKMFQHRFTTAAVKNLGTTPNGNAKEVGNALGYGNEVSALEQLQKLAETAAKVFGDNMRQF</sequence>
<evidence type="ECO:0000313" key="2">
    <source>
        <dbReference type="Proteomes" id="UP000663888"/>
    </source>
</evidence>
<dbReference type="AlphaFoldDB" id="A0A8H3A4Q7"/>
<protein>
    <submittedName>
        <fullName evidence="1">Uncharacterized protein</fullName>
    </submittedName>
</protein>
<dbReference type="Proteomes" id="UP000663888">
    <property type="component" value="Unassembled WGS sequence"/>
</dbReference>
<accession>A0A8H3A4Q7</accession>
<reference evidence="1" key="1">
    <citation type="submission" date="2021-01" db="EMBL/GenBank/DDBJ databases">
        <authorList>
            <person name="Kaushik A."/>
        </authorList>
    </citation>
    <scope>NUCLEOTIDE SEQUENCE</scope>
    <source>
        <strain evidence="1">AG4-R118</strain>
    </source>
</reference>
<gene>
    <name evidence="1" type="ORF">RDB_LOCUS6619</name>
</gene>